<evidence type="ECO:0000313" key="2">
    <source>
        <dbReference type="EMBL" id="MBB3051148.1"/>
    </source>
</evidence>
<evidence type="ECO:0000256" key="1">
    <source>
        <dbReference type="SAM" id="MobiDB-lite"/>
    </source>
</evidence>
<feature type="region of interest" description="Disordered" evidence="1">
    <location>
        <begin position="1"/>
        <end position="46"/>
    </location>
</feature>
<proteinExistence type="predicted"/>
<evidence type="ECO:0000313" key="3">
    <source>
        <dbReference type="Proteomes" id="UP000550714"/>
    </source>
</evidence>
<reference evidence="2 3" key="1">
    <citation type="submission" date="2020-08" db="EMBL/GenBank/DDBJ databases">
        <title>Genomic Encyclopedia of Type Strains, Phase III (KMG-III): the genomes of soil and plant-associated and newly described type strains.</title>
        <authorList>
            <person name="Whitman W."/>
        </authorList>
    </citation>
    <scope>NUCLEOTIDE SEQUENCE [LARGE SCALE GENOMIC DNA]</scope>
    <source>
        <strain evidence="2 3">CECT 8577</strain>
    </source>
</reference>
<keyword evidence="3" id="KW-1185">Reference proteome</keyword>
<dbReference type="Proteomes" id="UP000550714">
    <property type="component" value="Unassembled WGS sequence"/>
</dbReference>
<accession>A0A839RZZ9</accession>
<comment type="caution">
    <text evidence="2">The sequence shown here is derived from an EMBL/GenBank/DDBJ whole genome shotgun (WGS) entry which is preliminary data.</text>
</comment>
<dbReference type="EMBL" id="JACHWU010000002">
    <property type="protein sequence ID" value="MBB3051148.1"/>
    <property type="molecule type" value="Genomic_DNA"/>
</dbReference>
<organism evidence="2 3">
    <name type="scientific">Prauserella isguenensis</name>
    <dbReference type="NCBI Taxonomy" id="1470180"/>
    <lineage>
        <taxon>Bacteria</taxon>
        <taxon>Bacillati</taxon>
        <taxon>Actinomycetota</taxon>
        <taxon>Actinomycetes</taxon>
        <taxon>Pseudonocardiales</taxon>
        <taxon>Pseudonocardiaceae</taxon>
        <taxon>Prauserella</taxon>
    </lineage>
</organism>
<protein>
    <submittedName>
        <fullName evidence="2">Uncharacterized protein</fullName>
    </submittedName>
</protein>
<name>A0A839RZZ9_9PSEU</name>
<dbReference type="RefSeq" id="WP_183652487.1">
    <property type="nucleotide sequence ID" value="NZ_JACHWU010000002.1"/>
</dbReference>
<sequence>MTHKSARDQLDLFGNSTGGGLAPVTQSSRQCPPTRGRTRKTPSAAASVAKDVLAEVQLGQFGLLDDTDTVVVIDPEGHMKTALDGDLVHHLITQKYVQRCPARDTFTGRTGRGNRPVLPLRLTISGRRMLQKWSALGPVGDGR</sequence>
<gene>
    <name evidence="2" type="ORF">FHS23_002171</name>
</gene>
<dbReference type="AlphaFoldDB" id="A0A839RZZ9"/>
<feature type="compositionally biased region" description="Basic and acidic residues" evidence="1">
    <location>
        <begin position="1"/>
        <end position="10"/>
    </location>
</feature>